<dbReference type="InterPro" id="IPR036986">
    <property type="entry name" value="S4_RNA-bd_sf"/>
</dbReference>
<dbReference type="SUPFAM" id="SSF55120">
    <property type="entry name" value="Pseudouridine synthase"/>
    <property type="match status" value="1"/>
</dbReference>
<evidence type="ECO:0000313" key="12">
    <source>
        <dbReference type="EMBL" id="EQD39076.1"/>
    </source>
</evidence>
<dbReference type="InterPro" id="IPR050188">
    <property type="entry name" value="RluA_PseudoU_synthase"/>
</dbReference>
<dbReference type="InterPro" id="IPR020103">
    <property type="entry name" value="PsdUridine_synth_cat_dom_sf"/>
</dbReference>
<feature type="non-terminal residue" evidence="12">
    <location>
        <position position="1"/>
    </location>
</feature>
<dbReference type="Pfam" id="PF00849">
    <property type="entry name" value="PseudoU_synth_2"/>
    <property type="match status" value="1"/>
</dbReference>
<dbReference type="SUPFAM" id="SSF55174">
    <property type="entry name" value="Alpha-L RNA-binding motif"/>
    <property type="match status" value="1"/>
</dbReference>
<dbReference type="PROSITE" id="PS50889">
    <property type="entry name" value="S4"/>
    <property type="match status" value="1"/>
</dbReference>
<dbReference type="InterPro" id="IPR006145">
    <property type="entry name" value="PsdUridine_synth_RsuA/RluA"/>
</dbReference>
<comment type="function">
    <text evidence="2">Responsible for synthesis of pseudouridine from uracil at positions 955, 2504 and 2580 in 23S ribosomal RNA.</text>
</comment>
<reference evidence="12" key="1">
    <citation type="submission" date="2013-08" db="EMBL/GenBank/DDBJ databases">
        <authorList>
            <person name="Mendez C."/>
            <person name="Richter M."/>
            <person name="Ferrer M."/>
            <person name="Sanchez J."/>
        </authorList>
    </citation>
    <scope>NUCLEOTIDE SEQUENCE</scope>
</reference>
<evidence type="ECO:0000256" key="10">
    <source>
        <dbReference type="ARBA" id="ARBA00033053"/>
    </source>
</evidence>
<feature type="non-terminal residue" evidence="12">
    <location>
        <position position="225"/>
    </location>
</feature>
<dbReference type="EMBL" id="AUZZ01008108">
    <property type="protein sequence ID" value="EQD39076.1"/>
    <property type="molecule type" value="Genomic_DNA"/>
</dbReference>
<keyword evidence="7" id="KW-0413">Isomerase</keyword>
<evidence type="ECO:0000256" key="7">
    <source>
        <dbReference type="ARBA" id="ARBA00023235"/>
    </source>
</evidence>
<organism evidence="12">
    <name type="scientific">mine drainage metagenome</name>
    <dbReference type="NCBI Taxonomy" id="410659"/>
    <lineage>
        <taxon>unclassified sequences</taxon>
        <taxon>metagenomes</taxon>
        <taxon>ecological metagenomes</taxon>
    </lineage>
</organism>
<evidence type="ECO:0000256" key="2">
    <source>
        <dbReference type="ARBA" id="ARBA00002876"/>
    </source>
</evidence>
<name>T0YU32_9ZZZZ</name>
<dbReference type="SMART" id="SM00363">
    <property type="entry name" value="S4"/>
    <property type="match status" value="1"/>
</dbReference>
<gene>
    <name evidence="12" type="ORF">B2A_11252</name>
</gene>
<dbReference type="EC" id="5.4.99.24" evidence="4"/>
<evidence type="ECO:0000256" key="8">
    <source>
        <dbReference type="ARBA" id="ARBA00030705"/>
    </source>
</evidence>
<dbReference type="PANTHER" id="PTHR21600">
    <property type="entry name" value="MITOCHONDRIAL RNA PSEUDOURIDINE SYNTHASE"/>
    <property type="match status" value="1"/>
</dbReference>
<comment type="similarity">
    <text evidence="3">Belongs to the pseudouridine synthase RluA family.</text>
</comment>
<dbReference type="Gene3D" id="3.30.2350.10">
    <property type="entry name" value="Pseudouridine synthase"/>
    <property type="match status" value="1"/>
</dbReference>
<dbReference type="PANTHER" id="PTHR21600:SF92">
    <property type="entry name" value="RIBOSOMAL LARGE SUBUNIT PSEUDOURIDINE SYNTHASE C"/>
    <property type="match status" value="1"/>
</dbReference>
<keyword evidence="6" id="KW-0698">rRNA processing</keyword>
<evidence type="ECO:0000259" key="11">
    <source>
        <dbReference type="SMART" id="SM00363"/>
    </source>
</evidence>
<dbReference type="InterPro" id="IPR006224">
    <property type="entry name" value="PsdUridine_synth_RluA-like_CS"/>
</dbReference>
<comment type="caution">
    <text evidence="12">The sequence shown here is derived from an EMBL/GenBank/DDBJ whole genome shotgun (WGS) entry which is preliminary data.</text>
</comment>
<comment type="catalytic activity">
    <reaction evidence="1">
        <text>uridine(955/2504/2580) in 23S rRNA = pseudouridine(955/2504/2580) in 23S rRNA</text>
        <dbReference type="Rhea" id="RHEA:42528"/>
        <dbReference type="Rhea" id="RHEA-COMP:10099"/>
        <dbReference type="Rhea" id="RHEA-COMP:10100"/>
        <dbReference type="ChEBI" id="CHEBI:65314"/>
        <dbReference type="ChEBI" id="CHEBI:65315"/>
        <dbReference type="EC" id="5.4.99.24"/>
    </reaction>
</comment>
<dbReference type="Gene3D" id="3.10.290.10">
    <property type="entry name" value="RNA-binding S4 domain"/>
    <property type="match status" value="1"/>
</dbReference>
<feature type="domain" description="RNA-binding S4" evidence="11">
    <location>
        <begin position="89"/>
        <end position="155"/>
    </location>
</feature>
<dbReference type="GO" id="GO:0000455">
    <property type="term" value="P:enzyme-directed rRNA pseudouridine synthesis"/>
    <property type="evidence" value="ECO:0007669"/>
    <property type="project" value="TreeGrafter"/>
</dbReference>
<evidence type="ECO:0000256" key="3">
    <source>
        <dbReference type="ARBA" id="ARBA00010876"/>
    </source>
</evidence>
<reference evidence="12" key="2">
    <citation type="journal article" date="2014" name="ISME J.">
        <title>Microbial stratification in low pH oxic and suboxic macroscopic growths along an acid mine drainage.</title>
        <authorList>
            <person name="Mendez-Garcia C."/>
            <person name="Mesa V."/>
            <person name="Sprenger R.R."/>
            <person name="Richter M."/>
            <person name="Diez M.S."/>
            <person name="Solano J."/>
            <person name="Bargiela R."/>
            <person name="Golyshina O.V."/>
            <person name="Manteca A."/>
            <person name="Ramos J.L."/>
            <person name="Gallego J.R."/>
            <person name="Llorente I."/>
            <person name="Martins Dos Santos V.A."/>
            <person name="Jensen O.N."/>
            <person name="Pelaez A.I."/>
            <person name="Sanchez J."/>
            <person name="Ferrer M."/>
        </authorList>
    </citation>
    <scope>NUCLEOTIDE SEQUENCE</scope>
</reference>
<accession>T0YU32</accession>
<dbReference type="CDD" id="cd00165">
    <property type="entry name" value="S4"/>
    <property type="match status" value="1"/>
</dbReference>
<dbReference type="AlphaFoldDB" id="T0YU32"/>
<proteinExistence type="inferred from homology"/>
<evidence type="ECO:0000256" key="1">
    <source>
        <dbReference type="ARBA" id="ARBA00000381"/>
    </source>
</evidence>
<protein>
    <recommendedName>
        <fullName evidence="5">Ribosomal large subunit pseudouridine synthase C</fullName>
        <ecNumber evidence="4">5.4.99.24</ecNumber>
    </recommendedName>
    <alternativeName>
        <fullName evidence="8">23S rRNA pseudouridine(955/2504/2580) synthase</fullName>
    </alternativeName>
    <alternativeName>
        <fullName evidence="9">rRNA pseudouridylate synthase C</fullName>
    </alternativeName>
    <alternativeName>
        <fullName evidence="10">rRNA-uridine isomerase C</fullName>
    </alternativeName>
</protein>
<dbReference type="PROSITE" id="PS01129">
    <property type="entry name" value="PSI_RLU"/>
    <property type="match status" value="1"/>
</dbReference>
<evidence type="ECO:0000256" key="4">
    <source>
        <dbReference type="ARBA" id="ARBA00012785"/>
    </source>
</evidence>
<evidence type="ECO:0000256" key="5">
    <source>
        <dbReference type="ARBA" id="ARBA00017128"/>
    </source>
</evidence>
<evidence type="ECO:0000256" key="6">
    <source>
        <dbReference type="ARBA" id="ARBA00022552"/>
    </source>
</evidence>
<dbReference type="GO" id="GO:0003723">
    <property type="term" value="F:RNA binding"/>
    <property type="evidence" value="ECO:0007669"/>
    <property type="project" value="InterPro"/>
</dbReference>
<evidence type="ECO:0000256" key="9">
    <source>
        <dbReference type="ARBA" id="ARBA00031975"/>
    </source>
</evidence>
<sequence length="225" mass="25329">ALWVYGSGFWPARARFNRVLTHKPAACQNRLSRACCLSTSEGDKLLGLLSPIQAKKSIEAYKRLIIMNNIMPPPPPSTPHEIPAQEAGQRVDNWLLKYFRGIPKSHVYRLIRTGQVRINGRRIKPTYRLMAGDRIRIPPFSPSPRTLAREKKPVRHLSADYSILYEDDDFMVLNKPSGLAVHGGTGIVAGLIERIRATQPVGTYLELAHRLDRSTSGCLVFAKHR</sequence>
<dbReference type="InterPro" id="IPR002942">
    <property type="entry name" value="S4_RNA-bd"/>
</dbReference>
<dbReference type="GO" id="GO:0160141">
    <property type="term" value="F:23S rRNA pseudouridine(955/2504/2580) synthase activity"/>
    <property type="evidence" value="ECO:0007669"/>
    <property type="project" value="UniProtKB-EC"/>
</dbReference>
<dbReference type="Pfam" id="PF01479">
    <property type="entry name" value="S4"/>
    <property type="match status" value="1"/>
</dbReference>